<comment type="caution">
    <text evidence="1">The sequence shown here is derived from an EMBL/GenBank/DDBJ whole genome shotgun (WGS) entry which is preliminary data.</text>
</comment>
<accession>A0ACC1H9X3</accession>
<protein>
    <submittedName>
        <fullName evidence="1">Uncharacterized protein</fullName>
    </submittedName>
</protein>
<dbReference type="Proteomes" id="UP001145114">
    <property type="component" value="Unassembled WGS sequence"/>
</dbReference>
<reference evidence="1" key="1">
    <citation type="submission" date="2022-06" db="EMBL/GenBank/DDBJ databases">
        <title>Phylogenomic reconstructions and comparative analyses of Kickxellomycotina fungi.</title>
        <authorList>
            <person name="Reynolds N.K."/>
            <person name="Stajich J.E."/>
            <person name="Barry K."/>
            <person name="Grigoriev I.V."/>
            <person name="Crous P."/>
            <person name="Smith M.E."/>
        </authorList>
    </citation>
    <scope>NUCLEOTIDE SEQUENCE</scope>
    <source>
        <strain evidence="1">RSA 2271</strain>
    </source>
</reference>
<proteinExistence type="predicted"/>
<gene>
    <name evidence="1" type="ORF">EV182_005559</name>
</gene>
<sequence length="169" mass="18500">MYHGKADDDNGDTPNLEASMSWLGDFLAILSAVIYGCYTTLLKLKIGDESRIDSALFFGVVGVANILLLWPLFPALNWFDIESFTLPSTRDLWCMILVNAFVGTFLSDYLWLQAILMTSPLVVTLGLSLMIPLSIAGDVIFKDTHLSSGYYAGAVMILLGFFGVNLANS</sequence>
<name>A0ACC1H9X3_9FUNG</name>
<evidence type="ECO:0000313" key="2">
    <source>
        <dbReference type="Proteomes" id="UP001145114"/>
    </source>
</evidence>
<evidence type="ECO:0000313" key="1">
    <source>
        <dbReference type="EMBL" id="KAJ1673273.1"/>
    </source>
</evidence>
<dbReference type="EMBL" id="JAMZIH010007161">
    <property type="protein sequence ID" value="KAJ1673273.1"/>
    <property type="molecule type" value="Genomic_DNA"/>
</dbReference>
<keyword evidence="2" id="KW-1185">Reference proteome</keyword>
<organism evidence="1 2">
    <name type="scientific">Spiromyces aspiralis</name>
    <dbReference type="NCBI Taxonomy" id="68401"/>
    <lineage>
        <taxon>Eukaryota</taxon>
        <taxon>Fungi</taxon>
        <taxon>Fungi incertae sedis</taxon>
        <taxon>Zoopagomycota</taxon>
        <taxon>Kickxellomycotina</taxon>
        <taxon>Kickxellomycetes</taxon>
        <taxon>Kickxellales</taxon>
        <taxon>Kickxellaceae</taxon>
        <taxon>Spiromyces</taxon>
    </lineage>
</organism>